<dbReference type="InterPro" id="IPR000477">
    <property type="entry name" value="RT_dom"/>
</dbReference>
<reference evidence="9 10" key="1">
    <citation type="submission" date="2015-07" db="EMBL/GenBank/DDBJ databases">
        <title>The genome of Pseudoloma neurophilia, a relevant intracellular parasite of the zebrafish.</title>
        <authorList>
            <person name="Ndikumana S."/>
            <person name="Pelin A."/>
            <person name="Sanders J."/>
            <person name="Corradi N."/>
        </authorList>
    </citation>
    <scope>NUCLEOTIDE SEQUENCE [LARGE SCALE GENOMIC DNA]</scope>
    <source>
        <strain evidence="9 10">MK1</strain>
    </source>
</reference>
<dbReference type="EMBL" id="LGUB01000879">
    <property type="protein sequence ID" value="KRH92505.1"/>
    <property type="molecule type" value="Genomic_DNA"/>
</dbReference>
<dbReference type="GO" id="GO:0006508">
    <property type="term" value="P:proteolysis"/>
    <property type="evidence" value="ECO:0007669"/>
    <property type="project" value="UniProtKB-KW"/>
</dbReference>
<keyword evidence="2" id="KW-0808">Transferase</keyword>
<dbReference type="CDD" id="cd01647">
    <property type="entry name" value="RT_LTR"/>
    <property type="match status" value="1"/>
</dbReference>
<evidence type="ECO:0000256" key="3">
    <source>
        <dbReference type="ARBA" id="ARBA00022695"/>
    </source>
</evidence>
<dbReference type="InterPro" id="IPR043502">
    <property type="entry name" value="DNA/RNA_pol_sf"/>
</dbReference>
<keyword evidence="3" id="KW-0548">Nucleotidyltransferase</keyword>
<dbReference type="FunFam" id="3.10.10.10:FF:000007">
    <property type="entry name" value="Retrovirus-related Pol polyprotein from transposon 17.6-like Protein"/>
    <property type="match status" value="1"/>
</dbReference>
<dbReference type="Gene3D" id="3.10.10.10">
    <property type="entry name" value="HIV Type 1 Reverse Transcriptase, subunit A, domain 1"/>
    <property type="match status" value="1"/>
</dbReference>
<dbReference type="PANTHER" id="PTHR24559">
    <property type="entry name" value="TRANSPOSON TY3-I GAG-POL POLYPROTEIN"/>
    <property type="match status" value="1"/>
</dbReference>
<keyword evidence="4" id="KW-0540">Nuclease</keyword>
<protein>
    <submittedName>
        <fullName evidence="9">Transposable element</fullName>
    </submittedName>
</protein>
<dbReference type="Pfam" id="PF00078">
    <property type="entry name" value="RVT_1"/>
    <property type="match status" value="1"/>
</dbReference>
<evidence type="ECO:0000256" key="2">
    <source>
        <dbReference type="ARBA" id="ARBA00022679"/>
    </source>
</evidence>
<keyword evidence="1" id="KW-0645">Protease</keyword>
<evidence type="ECO:0000259" key="8">
    <source>
        <dbReference type="Pfam" id="PF00078"/>
    </source>
</evidence>
<keyword evidence="5" id="KW-0255">Endonuclease</keyword>
<dbReference type="VEuPathDB" id="MicrosporidiaDB:M153_5144000816"/>
<organism evidence="9 10">
    <name type="scientific">Pseudoloma neurophilia</name>
    <dbReference type="NCBI Taxonomy" id="146866"/>
    <lineage>
        <taxon>Eukaryota</taxon>
        <taxon>Fungi</taxon>
        <taxon>Fungi incertae sedis</taxon>
        <taxon>Microsporidia</taxon>
        <taxon>Pseudoloma</taxon>
    </lineage>
</organism>
<dbReference type="GO" id="GO:0003964">
    <property type="term" value="F:RNA-directed DNA polymerase activity"/>
    <property type="evidence" value="ECO:0007669"/>
    <property type="project" value="UniProtKB-KW"/>
</dbReference>
<comment type="caution">
    <text evidence="9">The sequence shown here is derived from an EMBL/GenBank/DDBJ whole genome shotgun (WGS) entry which is preliminary data.</text>
</comment>
<evidence type="ECO:0000256" key="1">
    <source>
        <dbReference type="ARBA" id="ARBA00022670"/>
    </source>
</evidence>
<dbReference type="AlphaFoldDB" id="A0A0R0LSP4"/>
<keyword evidence="6" id="KW-0378">Hydrolase</keyword>
<dbReference type="Gene3D" id="3.30.70.270">
    <property type="match status" value="1"/>
</dbReference>
<evidence type="ECO:0000256" key="5">
    <source>
        <dbReference type="ARBA" id="ARBA00022759"/>
    </source>
</evidence>
<sequence length="242" mass="27908">MNFDFNNQTITINKITFTHDDKIILSNDTNPENFEQRVTSLIAKYKIPSSSIHPLISDQFKIPLISDKVASLLPYPVKPTDLDDLKYHLNELKSLEIIQPSHSMFASPSFTKRKKDGKLRLLIDYRELNANSTALEYYFPSISDTFFKLKGSNIFSQIELEQGFYQIEISDTDRHKTAFTTPFGKFEYNRVPFGLRNAPKFFNAVISQILMDNPNVIVFIDDILIFSHSEQEHTSKSPRITS</sequence>
<accession>A0A0R0LSP4</accession>
<feature type="domain" description="Reverse transcriptase" evidence="8">
    <location>
        <begin position="113"/>
        <end position="234"/>
    </location>
</feature>
<dbReference type="GO" id="GO:0004519">
    <property type="term" value="F:endonuclease activity"/>
    <property type="evidence" value="ECO:0007669"/>
    <property type="project" value="UniProtKB-KW"/>
</dbReference>
<keyword evidence="10" id="KW-1185">Reference proteome</keyword>
<dbReference type="InterPro" id="IPR053134">
    <property type="entry name" value="RNA-dir_DNA_polymerase"/>
</dbReference>
<dbReference type="GO" id="GO:0008233">
    <property type="term" value="F:peptidase activity"/>
    <property type="evidence" value="ECO:0007669"/>
    <property type="project" value="UniProtKB-KW"/>
</dbReference>
<evidence type="ECO:0000256" key="7">
    <source>
        <dbReference type="ARBA" id="ARBA00022918"/>
    </source>
</evidence>
<proteinExistence type="predicted"/>
<dbReference type="InterPro" id="IPR043128">
    <property type="entry name" value="Rev_trsase/Diguanyl_cyclase"/>
</dbReference>
<evidence type="ECO:0000313" key="9">
    <source>
        <dbReference type="EMBL" id="KRH92505.1"/>
    </source>
</evidence>
<dbReference type="SUPFAM" id="SSF56672">
    <property type="entry name" value="DNA/RNA polymerases"/>
    <property type="match status" value="1"/>
</dbReference>
<gene>
    <name evidence="9" type="ORF">M153_5144000816</name>
</gene>
<dbReference type="Proteomes" id="UP000051530">
    <property type="component" value="Unassembled WGS sequence"/>
</dbReference>
<dbReference type="OrthoDB" id="2195278at2759"/>
<dbReference type="PANTHER" id="PTHR24559:SF444">
    <property type="entry name" value="REVERSE TRANSCRIPTASE DOMAIN-CONTAINING PROTEIN"/>
    <property type="match status" value="1"/>
</dbReference>
<evidence type="ECO:0000313" key="10">
    <source>
        <dbReference type="Proteomes" id="UP000051530"/>
    </source>
</evidence>
<keyword evidence="7" id="KW-0695">RNA-directed DNA polymerase</keyword>
<evidence type="ECO:0000256" key="4">
    <source>
        <dbReference type="ARBA" id="ARBA00022722"/>
    </source>
</evidence>
<name>A0A0R0LSP4_9MICR</name>
<evidence type="ECO:0000256" key="6">
    <source>
        <dbReference type="ARBA" id="ARBA00022801"/>
    </source>
</evidence>